<gene>
    <name evidence="1" type="ORF">PUR21_11805</name>
</gene>
<name>A0ABU9ZAQ6_9HYPH</name>
<proteinExistence type="predicted"/>
<protein>
    <recommendedName>
        <fullName evidence="3">MarR family transcriptional regulator</fullName>
    </recommendedName>
</protein>
<evidence type="ECO:0008006" key="3">
    <source>
        <dbReference type="Google" id="ProtNLM"/>
    </source>
</evidence>
<evidence type="ECO:0000313" key="1">
    <source>
        <dbReference type="EMBL" id="MEN3228314.1"/>
    </source>
</evidence>
<sequence>MKTGETELEMVRRHVRQGAEQVAKQRALVTRLRVDGLSVEEAEALLFIFEDLQRQHEAHLAKVEGKAGQPG</sequence>
<evidence type="ECO:0000313" key="2">
    <source>
        <dbReference type="Proteomes" id="UP001404845"/>
    </source>
</evidence>
<dbReference type="RefSeq" id="WP_345970849.1">
    <property type="nucleotide sequence ID" value="NZ_JAQYXL010000001.1"/>
</dbReference>
<reference evidence="1 2" key="1">
    <citation type="journal article" date="2023" name="PLoS ONE">
        <title>Complete genome assembly of Hawai'i environmental nontuberculous mycobacteria reveals unexpected co-isolation with methylobacteria.</title>
        <authorList>
            <person name="Hendrix J."/>
            <person name="Epperson L.E."/>
            <person name="Tong E.I."/>
            <person name="Chan Y.L."/>
            <person name="Hasan N.A."/>
            <person name="Dawrs S.N."/>
            <person name="Norton G.J."/>
            <person name="Virdi R."/>
            <person name="Crooks J.L."/>
            <person name="Chan E.D."/>
            <person name="Honda J.R."/>
            <person name="Strong M."/>
        </authorList>
    </citation>
    <scope>NUCLEOTIDE SEQUENCE [LARGE SCALE GENOMIC DNA]</scope>
    <source>
        <strain evidence="1 2">NJH_HI01</strain>
    </source>
</reference>
<comment type="caution">
    <text evidence="1">The sequence shown here is derived from an EMBL/GenBank/DDBJ whole genome shotgun (WGS) entry which is preliminary data.</text>
</comment>
<dbReference type="EMBL" id="JAQYXL010000001">
    <property type="protein sequence ID" value="MEN3228314.1"/>
    <property type="molecule type" value="Genomic_DNA"/>
</dbReference>
<accession>A0ABU9ZAQ6</accession>
<organism evidence="1 2">
    <name type="scientific">Methylorubrum rhodesianum</name>
    <dbReference type="NCBI Taxonomy" id="29427"/>
    <lineage>
        <taxon>Bacteria</taxon>
        <taxon>Pseudomonadati</taxon>
        <taxon>Pseudomonadota</taxon>
        <taxon>Alphaproteobacteria</taxon>
        <taxon>Hyphomicrobiales</taxon>
        <taxon>Methylobacteriaceae</taxon>
        <taxon>Methylorubrum</taxon>
    </lineage>
</organism>
<dbReference type="Proteomes" id="UP001404845">
    <property type="component" value="Unassembled WGS sequence"/>
</dbReference>
<keyword evidence="2" id="KW-1185">Reference proteome</keyword>